<sequence length="73" mass="7780">MNDPSTVMTALFVGAALLIIGCALMGGSVERVLMMVGRIFTGLERDLLAESSRMAHVISYYAPTLVKDSLGMS</sequence>
<reference evidence="2" key="2">
    <citation type="journal article" date="2023" name="IMA Fungus">
        <title>Comparative genomic study of the Penicillium genus elucidates a diverse pangenome and 15 lateral gene transfer events.</title>
        <authorList>
            <person name="Petersen C."/>
            <person name="Sorensen T."/>
            <person name="Nielsen M.R."/>
            <person name="Sondergaard T.E."/>
            <person name="Sorensen J.L."/>
            <person name="Fitzpatrick D.A."/>
            <person name="Frisvad J.C."/>
            <person name="Nielsen K.L."/>
        </authorList>
    </citation>
    <scope>NUCLEOTIDE SEQUENCE</scope>
    <source>
        <strain evidence="2">IBT 34128</strain>
    </source>
</reference>
<keyword evidence="1" id="KW-0472">Membrane</keyword>
<dbReference type="AlphaFoldDB" id="A0A9W9JTV1"/>
<proteinExistence type="predicted"/>
<accession>A0A9W9JTV1</accession>
<name>A0A9W9JTV1_9EURO</name>
<dbReference type="RefSeq" id="XP_056506737.1">
    <property type="nucleotide sequence ID" value="XM_056660239.1"/>
</dbReference>
<dbReference type="GeneID" id="81399408"/>
<evidence type="ECO:0000256" key="1">
    <source>
        <dbReference type="SAM" id="Phobius"/>
    </source>
</evidence>
<keyword evidence="1" id="KW-0812">Transmembrane</keyword>
<feature type="transmembrane region" description="Helical" evidence="1">
    <location>
        <begin position="6"/>
        <end position="29"/>
    </location>
</feature>
<comment type="caution">
    <text evidence="2">The sequence shown here is derived from an EMBL/GenBank/DDBJ whole genome shotgun (WGS) entry which is preliminary data.</text>
</comment>
<gene>
    <name evidence="2" type="ORF">NUU61_009714</name>
</gene>
<dbReference type="EMBL" id="JAPMSZ010000012">
    <property type="protein sequence ID" value="KAJ5081450.1"/>
    <property type="molecule type" value="Genomic_DNA"/>
</dbReference>
<protein>
    <submittedName>
        <fullName evidence="2">Uncharacterized protein</fullName>
    </submittedName>
</protein>
<evidence type="ECO:0000313" key="3">
    <source>
        <dbReference type="Proteomes" id="UP001141434"/>
    </source>
</evidence>
<keyword evidence="1" id="KW-1133">Transmembrane helix</keyword>
<keyword evidence="3" id="KW-1185">Reference proteome</keyword>
<reference evidence="2" key="1">
    <citation type="submission" date="2022-11" db="EMBL/GenBank/DDBJ databases">
        <authorList>
            <person name="Petersen C."/>
        </authorList>
    </citation>
    <scope>NUCLEOTIDE SEQUENCE</scope>
    <source>
        <strain evidence="2">IBT 34128</strain>
    </source>
</reference>
<dbReference type="Proteomes" id="UP001141434">
    <property type="component" value="Unassembled WGS sequence"/>
</dbReference>
<organism evidence="2 3">
    <name type="scientific">Penicillium alfredii</name>
    <dbReference type="NCBI Taxonomy" id="1506179"/>
    <lineage>
        <taxon>Eukaryota</taxon>
        <taxon>Fungi</taxon>
        <taxon>Dikarya</taxon>
        <taxon>Ascomycota</taxon>
        <taxon>Pezizomycotina</taxon>
        <taxon>Eurotiomycetes</taxon>
        <taxon>Eurotiomycetidae</taxon>
        <taxon>Eurotiales</taxon>
        <taxon>Aspergillaceae</taxon>
        <taxon>Penicillium</taxon>
    </lineage>
</organism>
<evidence type="ECO:0000313" key="2">
    <source>
        <dbReference type="EMBL" id="KAJ5081450.1"/>
    </source>
</evidence>